<comment type="caution">
    <text evidence="2">The sequence shown here is derived from an EMBL/GenBank/DDBJ whole genome shotgun (WGS) entry which is preliminary data.</text>
</comment>
<evidence type="ECO:0000256" key="1">
    <source>
        <dbReference type="SAM" id="MobiDB-lite"/>
    </source>
</evidence>
<dbReference type="Proteomes" id="UP000551616">
    <property type="component" value="Unassembled WGS sequence"/>
</dbReference>
<feature type="compositionally biased region" description="Polar residues" evidence="1">
    <location>
        <begin position="323"/>
        <end position="340"/>
    </location>
</feature>
<organism evidence="2 3">
    <name type="scientific">Bremerella alba</name>
    <dbReference type="NCBI Taxonomy" id="980252"/>
    <lineage>
        <taxon>Bacteria</taxon>
        <taxon>Pseudomonadati</taxon>
        <taxon>Planctomycetota</taxon>
        <taxon>Planctomycetia</taxon>
        <taxon>Pirellulales</taxon>
        <taxon>Pirellulaceae</taxon>
        <taxon>Bremerella</taxon>
    </lineage>
</organism>
<proteinExistence type="predicted"/>
<dbReference type="EMBL" id="JABRWO010000005">
    <property type="protein sequence ID" value="MBA2114949.1"/>
    <property type="molecule type" value="Genomic_DNA"/>
</dbReference>
<name>A0A7V8V4U1_9BACT</name>
<feature type="compositionally biased region" description="Low complexity" evidence="1">
    <location>
        <begin position="174"/>
        <end position="190"/>
    </location>
</feature>
<reference evidence="2 3" key="1">
    <citation type="submission" date="2020-05" db="EMBL/GenBank/DDBJ databases">
        <title>Bremerella alba sp. nov., a novel planctomycete isolated from the surface of the macroalga Fucus spiralis.</title>
        <authorList>
            <person name="Godinho O."/>
            <person name="Botelho R."/>
            <person name="Albuquerque L."/>
            <person name="Wiegand S."/>
            <person name="Da Costa M.S."/>
            <person name="Lobo-Da-Cunha A."/>
            <person name="Jogler C."/>
            <person name="Lage O.M."/>
        </authorList>
    </citation>
    <scope>NUCLEOTIDE SEQUENCE [LARGE SCALE GENOMIC DNA]</scope>
    <source>
        <strain evidence="2 3">FF15</strain>
    </source>
</reference>
<sequence length="576" mass="61975">MPASLRPNLLATLTLATTVSVTGCIFPFTRSGDTKLAELVTEDSQPQPKQEVTVASKPEGDKKMPPFARFIGGMFGSHDAPQAEPEPEPISVNGSVTTQQVAEVPVRKPSPQPSVIQPAQDLVQAAPKTPIFNPPANQMPVVVTPETNPMVDKPDVVSKFTQKATQLIESPCPEVVVQPASQPQPQAKPEMTPEVTPVPQVAQSTPAQLGNEALDSHARVPWAEKKLLEKAMANSSTSSVTLEHSLELALENVRRERLGQAPAPAEKPVTPQPEMTAHTDLKEEPSVSSQPESAPKTLNVAANPLRSSRNTDWSGSYLRDNKPQTVVNNTHAKYPQTDSKWSPKLEPSQAASEEVAKQEEPAVEPEVTVNPYAKSLKEAITAIPATGPQLVENTTAAAKTAEEQPTTTDDIHFQSSLLNKLQAANRQAKWDFDTAPEQVKPTAEVATTPENAMPLIVEKDAVDPMLPLVAAQEPEPPTAEPKTTINPSVAQTETKDEPQAIKPFIIAAPTQATKVRGGFVRAVEPKPLVVENQDSNWQHAAPAQAKQLPKLAPVVRASDYQDPAPEDNGAKTYIIN</sequence>
<keyword evidence="3" id="KW-1185">Reference proteome</keyword>
<evidence type="ECO:0000313" key="2">
    <source>
        <dbReference type="EMBL" id="MBA2114949.1"/>
    </source>
</evidence>
<feature type="region of interest" description="Disordered" evidence="1">
    <location>
        <begin position="472"/>
        <end position="497"/>
    </location>
</feature>
<feature type="region of interest" description="Disordered" evidence="1">
    <location>
        <begin position="256"/>
        <end position="364"/>
    </location>
</feature>
<dbReference type="RefSeq" id="WP_207396413.1">
    <property type="nucleotide sequence ID" value="NZ_JABRWO010000005.1"/>
</dbReference>
<dbReference type="PROSITE" id="PS51257">
    <property type="entry name" value="PROKAR_LIPOPROTEIN"/>
    <property type="match status" value="1"/>
</dbReference>
<feature type="compositionally biased region" description="Polar residues" evidence="1">
    <location>
        <begin position="305"/>
        <end position="314"/>
    </location>
</feature>
<feature type="region of interest" description="Disordered" evidence="1">
    <location>
        <begin position="174"/>
        <end position="202"/>
    </location>
</feature>
<feature type="region of interest" description="Disordered" evidence="1">
    <location>
        <begin position="40"/>
        <end position="69"/>
    </location>
</feature>
<protein>
    <submittedName>
        <fullName evidence="2">Uncharacterized protein</fullName>
    </submittedName>
</protein>
<gene>
    <name evidence="2" type="ORF">HOV93_21210</name>
</gene>
<accession>A0A7V8V4U1</accession>
<dbReference type="AlphaFoldDB" id="A0A7V8V4U1"/>
<evidence type="ECO:0000313" key="3">
    <source>
        <dbReference type="Proteomes" id="UP000551616"/>
    </source>
</evidence>